<organism evidence="1">
    <name type="scientific">hydrothermal vent metagenome</name>
    <dbReference type="NCBI Taxonomy" id="652676"/>
    <lineage>
        <taxon>unclassified sequences</taxon>
        <taxon>metagenomes</taxon>
        <taxon>ecological metagenomes</taxon>
    </lineage>
</organism>
<dbReference type="InterPro" id="IPR012434">
    <property type="entry name" value="DUF1631"/>
</dbReference>
<name>A0A3B0XG27_9ZZZZ</name>
<evidence type="ECO:0008006" key="2">
    <source>
        <dbReference type="Google" id="ProtNLM"/>
    </source>
</evidence>
<proteinExistence type="predicted"/>
<dbReference type="EMBL" id="UOFF01000073">
    <property type="protein sequence ID" value="VAW54944.1"/>
    <property type="molecule type" value="Genomic_DNA"/>
</dbReference>
<evidence type="ECO:0000313" key="1">
    <source>
        <dbReference type="EMBL" id="VAW54944.1"/>
    </source>
</evidence>
<sequence>MSPFDNTVQIAKPAIDDKEFISKTINNFVRNNASDNACLRNSASSKNYFNRDDVLKALSNIQLTYSTKYIAGQQVNINTESFKVSLLNSIAKLNHMAIPKTMNQIDGRTIDFVEMIFGAFLRNQNISDTIKTLILKLQIPVIKTSLIDNNFFYDNKHPARILLDTIAKLGIGIEENCNTVCQTIDLILDQLLRSYDKNAISYRTALTSLQRLKTIEHDKLEKNEESTRKLIIKEHARQLVLSELQYHTMNITLPKPIQPLLLNNWSTYMFSSYLKHGKTSYEWQESIDILKIITKSLSPIENNKELTSLKNNYQEIIDTIKNKLVTTNQNKERTFMAIANLKKHYENIIKISDFIEEKLNTCGKTISLKDSIFADKSNDNLSPVEKQVLSSKNIINHLPLYVKPGVWFKIYTGENSAPRRLKLSVITIEDARLIFVDRHGTKVIEKDAQLFSNELLNNQSHMLEDNSIFDNALTQVISNISNHTH</sequence>
<dbReference type="AlphaFoldDB" id="A0A3B0XG27"/>
<protein>
    <recommendedName>
        <fullName evidence="2">Thymidine phosphorylase</fullName>
    </recommendedName>
</protein>
<dbReference type="Pfam" id="PF07793">
    <property type="entry name" value="DUF1631"/>
    <property type="match status" value="1"/>
</dbReference>
<reference evidence="1" key="1">
    <citation type="submission" date="2018-06" db="EMBL/GenBank/DDBJ databases">
        <authorList>
            <person name="Zhirakovskaya E."/>
        </authorList>
    </citation>
    <scope>NUCLEOTIDE SEQUENCE</scope>
</reference>
<accession>A0A3B0XG27</accession>
<gene>
    <name evidence="1" type="ORF">MNBD_GAMMA07-1200</name>
</gene>